<evidence type="ECO:0000259" key="8">
    <source>
        <dbReference type="Pfam" id="PF01850"/>
    </source>
</evidence>
<reference evidence="9" key="2">
    <citation type="journal article" date="2014" name="ISME J.">
        <title>Microbial stratification in low pH oxic and suboxic macroscopic growths along an acid mine drainage.</title>
        <authorList>
            <person name="Mendez-Garcia C."/>
            <person name="Mesa V."/>
            <person name="Sprenger R.R."/>
            <person name="Richter M."/>
            <person name="Diez M.S."/>
            <person name="Solano J."/>
            <person name="Bargiela R."/>
            <person name="Golyshina O.V."/>
            <person name="Manteca A."/>
            <person name="Ramos J.L."/>
            <person name="Gallego J.R."/>
            <person name="Llorente I."/>
            <person name="Martins Dos Santos V.A."/>
            <person name="Jensen O.N."/>
            <person name="Pelaez A.I."/>
            <person name="Sanchez J."/>
            <person name="Ferrer M."/>
        </authorList>
    </citation>
    <scope>NUCLEOTIDE SEQUENCE</scope>
</reference>
<dbReference type="PANTHER" id="PTHR33653:SF1">
    <property type="entry name" value="RIBONUCLEASE VAPC2"/>
    <property type="match status" value="1"/>
</dbReference>
<accession>T1AKH3</accession>
<evidence type="ECO:0000256" key="7">
    <source>
        <dbReference type="ARBA" id="ARBA00038093"/>
    </source>
</evidence>
<proteinExistence type="inferred from homology"/>
<dbReference type="InterPro" id="IPR029060">
    <property type="entry name" value="PIN-like_dom_sf"/>
</dbReference>
<evidence type="ECO:0000256" key="6">
    <source>
        <dbReference type="ARBA" id="ARBA00022842"/>
    </source>
</evidence>
<reference evidence="9" key="1">
    <citation type="submission" date="2013-08" db="EMBL/GenBank/DDBJ databases">
        <authorList>
            <person name="Mendez C."/>
            <person name="Richter M."/>
            <person name="Ferrer M."/>
            <person name="Sanchez J."/>
        </authorList>
    </citation>
    <scope>NUCLEOTIDE SEQUENCE</scope>
</reference>
<feature type="domain" description="PIN" evidence="8">
    <location>
        <begin position="9"/>
        <end position="118"/>
    </location>
</feature>
<protein>
    <submittedName>
        <fullName evidence="9">PilT domain-containing protein</fullName>
    </submittedName>
</protein>
<comment type="caution">
    <text evidence="9">The sequence shown here is derived from an EMBL/GenBank/DDBJ whole genome shotgun (WGS) entry which is preliminary data.</text>
</comment>
<gene>
    <name evidence="9" type="ORF">B1B_14629</name>
</gene>
<evidence type="ECO:0000313" key="9">
    <source>
        <dbReference type="EMBL" id="EQD41259.1"/>
    </source>
</evidence>
<keyword evidence="4" id="KW-0479">Metal-binding</keyword>
<comment type="similarity">
    <text evidence="7">Belongs to the PINc/VapC protein family.</text>
</comment>
<keyword evidence="5" id="KW-0378">Hydrolase</keyword>
<evidence type="ECO:0000256" key="2">
    <source>
        <dbReference type="ARBA" id="ARBA00022649"/>
    </source>
</evidence>
<evidence type="ECO:0000256" key="4">
    <source>
        <dbReference type="ARBA" id="ARBA00022723"/>
    </source>
</evidence>
<keyword evidence="6" id="KW-0460">Magnesium</keyword>
<evidence type="ECO:0000256" key="3">
    <source>
        <dbReference type="ARBA" id="ARBA00022722"/>
    </source>
</evidence>
<evidence type="ECO:0000256" key="1">
    <source>
        <dbReference type="ARBA" id="ARBA00001946"/>
    </source>
</evidence>
<name>T1AKH3_9ZZZZ</name>
<dbReference type="SUPFAM" id="SSF88723">
    <property type="entry name" value="PIN domain-like"/>
    <property type="match status" value="1"/>
</dbReference>
<keyword evidence="3" id="KW-0540">Nuclease</keyword>
<comment type="cofactor">
    <cofactor evidence="1">
        <name>Mg(2+)</name>
        <dbReference type="ChEBI" id="CHEBI:18420"/>
    </cofactor>
</comment>
<dbReference type="GO" id="GO:0046872">
    <property type="term" value="F:metal ion binding"/>
    <property type="evidence" value="ECO:0007669"/>
    <property type="project" value="UniProtKB-KW"/>
</dbReference>
<dbReference type="GO" id="GO:0016787">
    <property type="term" value="F:hydrolase activity"/>
    <property type="evidence" value="ECO:0007669"/>
    <property type="project" value="UniProtKB-KW"/>
</dbReference>
<dbReference type="GO" id="GO:0004540">
    <property type="term" value="F:RNA nuclease activity"/>
    <property type="evidence" value="ECO:0007669"/>
    <property type="project" value="InterPro"/>
</dbReference>
<dbReference type="InterPro" id="IPR022907">
    <property type="entry name" value="VapC_family"/>
</dbReference>
<sequence length="133" mass="14406">MTEPTRGLLDTSLVIDHDILDSTLLPDESAISAVTLAELAAGPHATHDVEERARRQDRLQWAAATWDALPFDAEAARMYGRMFAATRAAGQSSRTRLADLLIASTAAANGLPLYTRNPSDFAAFKQLVKIVTL</sequence>
<dbReference type="HAMAP" id="MF_00265">
    <property type="entry name" value="VapC_Nob1"/>
    <property type="match status" value="1"/>
</dbReference>
<dbReference type="Pfam" id="PF01850">
    <property type="entry name" value="PIN"/>
    <property type="match status" value="1"/>
</dbReference>
<dbReference type="InterPro" id="IPR002716">
    <property type="entry name" value="PIN_dom"/>
</dbReference>
<dbReference type="InterPro" id="IPR050556">
    <property type="entry name" value="Type_II_TA_system_RNase"/>
</dbReference>
<dbReference type="EMBL" id="AUZY01009707">
    <property type="protein sequence ID" value="EQD41259.1"/>
    <property type="molecule type" value="Genomic_DNA"/>
</dbReference>
<dbReference type="Gene3D" id="3.40.50.1010">
    <property type="entry name" value="5'-nuclease"/>
    <property type="match status" value="1"/>
</dbReference>
<dbReference type="PANTHER" id="PTHR33653">
    <property type="entry name" value="RIBONUCLEASE VAPC2"/>
    <property type="match status" value="1"/>
</dbReference>
<keyword evidence="2" id="KW-1277">Toxin-antitoxin system</keyword>
<dbReference type="CDD" id="cd18732">
    <property type="entry name" value="PIN_MtVapC4-C5_like"/>
    <property type="match status" value="1"/>
</dbReference>
<dbReference type="AlphaFoldDB" id="T1AKH3"/>
<organism evidence="9">
    <name type="scientific">mine drainage metagenome</name>
    <dbReference type="NCBI Taxonomy" id="410659"/>
    <lineage>
        <taxon>unclassified sequences</taxon>
        <taxon>metagenomes</taxon>
        <taxon>ecological metagenomes</taxon>
    </lineage>
</organism>
<evidence type="ECO:0000256" key="5">
    <source>
        <dbReference type="ARBA" id="ARBA00022801"/>
    </source>
</evidence>